<dbReference type="InterPro" id="IPR018839">
    <property type="entry name" value="Tscrpt-silencing_Clr2_C"/>
</dbReference>
<dbReference type="OrthoDB" id="2421327at2759"/>
<dbReference type="GO" id="GO:0070824">
    <property type="term" value="C:SHREC complex"/>
    <property type="evidence" value="ECO:0007669"/>
    <property type="project" value="InterPro"/>
</dbReference>
<evidence type="ECO:0008006" key="6">
    <source>
        <dbReference type="Google" id="ProtNLM"/>
    </source>
</evidence>
<feature type="compositionally biased region" description="Pro residues" evidence="1">
    <location>
        <begin position="242"/>
        <end position="254"/>
    </location>
</feature>
<feature type="region of interest" description="Disordered" evidence="1">
    <location>
        <begin position="173"/>
        <end position="258"/>
    </location>
</feature>
<dbReference type="GO" id="GO:0031934">
    <property type="term" value="C:mating-type region heterochromatin"/>
    <property type="evidence" value="ECO:0007669"/>
    <property type="project" value="TreeGrafter"/>
</dbReference>
<proteinExistence type="predicted"/>
<organism evidence="4 5">
    <name type="scientific">Zopfia rhizophila CBS 207.26</name>
    <dbReference type="NCBI Taxonomy" id="1314779"/>
    <lineage>
        <taxon>Eukaryota</taxon>
        <taxon>Fungi</taxon>
        <taxon>Dikarya</taxon>
        <taxon>Ascomycota</taxon>
        <taxon>Pezizomycotina</taxon>
        <taxon>Dothideomycetes</taxon>
        <taxon>Dothideomycetes incertae sedis</taxon>
        <taxon>Zopfiaceae</taxon>
        <taxon>Zopfia</taxon>
    </lineage>
</organism>
<feature type="domain" description="Cryptic loci regulator 2 C-terminal" evidence="2">
    <location>
        <begin position="407"/>
        <end position="537"/>
    </location>
</feature>
<sequence>MAQPLLTPFWPLFIRRSDGKTEVIARGVRAKNVPSQAQLDRTPNEKGVCDYYRELDREEPKHQDWRKKLGGMLMREIGDEAKATTSILWELPENYRLFEHIKSKADGQATKNHSGGGHDRQDAYLYGHPKGPKKRFRSPADFFPHLLWLATDEAGDYGNCTCKLCSPEQIEVEKPTVKQDAKSETPTPVVKKEPTPAATPPAAGPLGHSPVVHTPMRRPSASATPTQSPAPKPATPNAARIRPPPPMTPSPLPQPRSIDQQIDNQYGKFLARTGEVVWFLRPLTDAWGLGLVVRRWIPKEQSITRAYMIQALSHPYDQQAIEVITDDNNIKPWLAWSAPACSYAYLQEHALSYEQVNWHGLMMGQFGPGGDVQVDASILAAKSIDTSYTLFEFLKATCSSTGAEERHWNGLYFGAEKIWSGEPVRLRVGNGTDIMVITNIIERPSTNPLQNGPSSSPSSRSSVYVIGDIYTYATIPAPDLSSPPEPPPNPNLPLRIREDMRWRNNVALPMTHAVAYWKLIAAQSRIDISDIKGRWYESSILFEKPFKEAVKKGEGGDSIWMNARGDATSIGNLAGTRKAERLEAFRPSIPADTVLVEGLEPPPEDQIKPLQQHQMQLESMDIGGTQDHPFAIDDFMDLNAMDGDAMAGFGNGFAGSDNSGFHFG</sequence>
<name>A0A6A6DM43_9PEZI</name>
<dbReference type="Proteomes" id="UP000800200">
    <property type="component" value="Unassembled WGS sequence"/>
</dbReference>
<evidence type="ECO:0000313" key="4">
    <source>
        <dbReference type="EMBL" id="KAF2180073.1"/>
    </source>
</evidence>
<evidence type="ECO:0000256" key="1">
    <source>
        <dbReference type="SAM" id="MobiDB-lite"/>
    </source>
</evidence>
<dbReference type="Pfam" id="PF10383">
    <property type="entry name" value="Clr2"/>
    <property type="match status" value="1"/>
</dbReference>
<dbReference type="AlphaFoldDB" id="A0A6A6DM43"/>
<dbReference type="PANTHER" id="PTHR38046:SF1">
    <property type="entry name" value="CRYPTIC LOCI REGULATOR 2"/>
    <property type="match status" value="1"/>
</dbReference>
<feature type="compositionally biased region" description="Basic and acidic residues" evidence="1">
    <location>
        <begin position="173"/>
        <end position="183"/>
    </location>
</feature>
<dbReference type="GO" id="GO:0030466">
    <property type="term" value="P:silent mating-type cassette heterochromatin formation"/>
    <property type="evidence" value="ECO:0007669"/>
    <property type="project" value="TreeGrafter"/>
</dbReference>
<evidence type="ECO:0000313" key="5">
    <source>
        <dbReference type="Proteomes" id="UP000800200"/>
    </source>
</evidence>
<keyword evidence="5" id="KW-1185">Reference proteome</keyword>
<accession>A0A6A6DM43</accession>
<dbReference type="GO" id="GO:0033553">
    <property type="term" value="C:rDNA heterochromatin"/>
    <property type="evidence" value="ECO:0007669"/>
    <property type="project" value="TreeGrafter"/>
</dbReference>
<evidence type="ECO:0000259" key="2">
    <source>
        <dbReference type="Pfam" id="PF10383"/>
    </source>
</evidence>
<dbReference type="Pfam" id="PF16761">
    <property type="entry name" value="Clr2_transil"/>
    <property type="match status" value="1"/>
</dbReference>
<dbReference type="InterPro" id="IPR038986">
    <property type="entry name" value="Clr2"/>
</dbReference>
<feature type="domain" description="Cryptic loci regulator 2 N-terminal" evidence="3">
    <location>
        <begin position="87"/>
        <end position="165"/>
    </location>
</feature>
<dbReference type="InterPro" id="IPR031915">
    <property type="entry name" value="Clr2_N"/>
</dbReference>
<reference evidence="4" key="1">
    <citation type="journal article" date="2020" name="Stud. Mycol.">
        <title>101 Dothideomycetes genomes: a test case for predicting lifestyles and emergence of pathogens.</title>
        <authorList>
            <person name="Haridas S."/>
            <person name="Albert R."/>
            <person name="Binder M."/>
            <person name="Bloem J."/>
            <person name="Labutti K."/>
            <person name="Salamov A."/>
            <person name="Andreopoulos B."/>
            <person name="Baker S."/>
            <person name="Barry K."/>
            <person name="Bills G."/>
            <person name="Bluhm B."/>
            <person name="Cannon C."/>
            <person name="Castanera R."/>
            <person name="Culley D."/>
            <person name="Daum C."/>
            <person name="Ezra D."/>
            <person name="Gonzalez J."/>
            <person name="Henrissat B."/>
            <person name="Kuo A."/>
            <person name="Liang C."/>
            <person name="Lipzen A."/>
            <person name="Lutzoni F."/>
            <person name="Magnuson J."/>
            <person name="Mondo S."/>
            <person name="Nolan M."/>
            <person name="Ohm R."/>
            <person name="Pangilinan J."/>
            <person name="Park H.-J."/>
            <person name="Ramirez L."/>
            <person name="Alfaro M."/>
            <person name="Sun H."/>
            <person name="Tritt A."/>
            <person name="Yoshinaga Y."/>
            <person name="Zwiers L.-H."/>
            <person name="Turgeon B."/>
            <person name="Goodwin S."/>
            <person name="Spatafora J."/>
            <person name="Crous P."/>
            <person name="Grigoriev I."/>
        </authorList>
    </citation>
    <scope>NUCLEOTIDE SEQUENCE</scope>
    <source>
        <strain evidence="4">CBS 207.26</strain>
    </source>
</reference>
<dbReference type="EMBL" id="ML994660">
    <property type="protein sequence ID" value="KAF2180073.1"/>
    <property type="molecule type" value="Genomic_DNA"/>
</dbReference>
<evidence type="ECO:0000259" key="3">
    <source>
        <dbReference type="Pfam" id="PF16761"/>
    </source>
</evidence>
<protein>
    <recommendedName>
        <fullName evidence="6">Cryptic loci regulator 2 N-terminal domain-containing protein</fullName>
    </recommendedName>
</protein>
<gene>
    <name evidence="4" type="ORF">K469DRAFT_673350</name>
</gene>
<dbReference type="PANTHER" id="PTHR38046">
    <property type="entry name" value="CRYPTIC LOCI REGULATOR 2"/>
    <property type="match status" value="1"/>
</dbReference>